<dbReference type="EMBL" id="JAAPAO010000061">
    <property type="protein sequence ID" value="KAF4674552.1"/>
    <property type="molecule type" value="Genomic_DNA"/>
</dbReference>
<keyword evidence="3" id="KW-1185">Reference proteome</keyword>
<proteinExistence type="predicted"/>
<reference evidence="2 3" key="1">
    <citation type="submission" date="2020-04" db="EMBL/GenBank/DDBJ databases">
        <title>Perkinsus chesapeaki whole genome sequence.</title>
        <authorList>
            <person name="Bogema D.R."/>
        </authorList>
    </citation>
    <scope>NUCLEOTIDE SEQUENCE [LARGE SCALE GENOMIC DNA]</scope>
    <source>
        <strain evidence="2">ATCC PRA-425</strain>
    </source>
</reference>
<feature type="compositionally biased region" description="Polar residues" evidence="1">
    <location>
        <begin position="1"/>
        <end position="11"/>
    </location>
</feature>
<evidence type="ECO:0000313" key="2">
    <source>
        <dbReference type="EMBL" id="KAF4674552.1"/>
    </source>
</evidence>
<gene>
    <name evidence="2" type="ORF">FOL47_009078</name>
</gene>
<feature type="region of interest" description="Disordered" evidence="1">
    <location>
        <begin position="296"/>
        <end position="334"/>
    </location>
</feature>
<dbReference type="AlphaFoldDB" id="A0A7J6MSJ8"/>
<name>A0A7J6MSJ8_PERCH</name>
<comment type="caution">
    <text evidence="2">The sequence shown here is derived from an EMBL/GenBank/DDBJ whole genome shotgun (WGS) entry which is preliminary data.</text>
</comment>
<dbReference type="Proteomes" id="UP000591131">
    <property type="component" value="Unassembled WGS sequence"/>
</dbReference>
<organism evidence="2 3">
    <name type="scientific">Perkinsus chesapeaki</name>
    <name type="common">Clam parasite</name>
    <name type="synonym">Perkinsus andrewsi</name>
    <dbReference type="NCBI Taxonomy" id="330153"/>
    <lineage>
        <taxon>Eukaryota</taxon>
        <taxon>Sar</taxon>
        <taxon>Alveolata</taxon>
        <taxon>Perkinsozoa</taxon>
        <taxon>Perkinsea</taxon>
        <taxon>Perkinsida</taxon>
        <taxon>Perkinsidae</taxon>
        <taxon>Perkinsus</taxon>
    </lineage>
</organism>
<evidence type="ECO:0000313" key="3">
    <source>
        <dbReference type="Proteomes" id="UP000591131"/>
    </source>
</evidence>
<feature type="region of interest" description="Disordered" evidence="1">
    <location>
        <begin position="1"/>
        <end position="21"/>
    </location>
</feature>
<sequence>MLDAPQTSSLGSGRVEPSKGGQSRLLRLFEEFDTTGRMSIEKFKSELEKIVTHGKAVPITPSLTRLIETEGRAGTMTYAAIISALESVNPDRRRADLPLYKLDEVRPQPALPPRRDPVKWDSGQTRLYSDSEIRQSVADIIDGRLPMREFAKRLRDSRIGIDGNIETLLRRHQGDPSGTKFSELVAAIIRKRDTSQDGKSVMKIQAPYAVDDGSQQSRVGACEKDYPHDIIANLGSRGGEFTRELNTNRRGNSRSSGAILAWDRSTSDTQEFSCSDRVKSIRSLPVSSDVLRYCREPSGEDMDDSGVVTGGRRRVRVSSKSTPPFGTEADISNA</sequence>
<dbReference type="OrthoDB" id="10376006at2759"/>
<accession>A0A7J6MSJ8</accession>
<evidence type="ECO:0000256" key="1">
    <source>
        <dbReference type="SAM" id="MobiDB-lite"/>
    </source>
</evidence>
<protein>
    <submittedName>
        <fullName evidence="2">Uncharacterized protein</fullName>
    </submittedName>
</protein>